<comment type="caution">
    <text evidence="1">The sequence shown here is derived from an EMBL/GenBank/DDBJ whole genome shotgun (WGS) entry which is preliminary data.</text>
</comment>
<evidence type="ECO:0000313" key="1">
    <source>
        <dbReference type="EMBL" id="KAK7048925.1"/>
    </source>
</evidence>
<evidence type="ECO:0000313" key="2">
    <source>
        <dbReference type="Proteomes" id="UP001362999"/>
    </source>
</evidence>
<name>A0AAW0D9I6_9AGAR</name>
<protein>
    <submittedName>
        <fullName evidence="1">Zn(2)-C6 fungal-type domain-containing protein</fullName>
    </submittedName>
</protein>
<dbReference type="EMBL" id="JAWWNJ010000009">
    <property type="protein sequence ID" value="KAK7048925.1"/>
    <property type="molecule type" value="Genomic_DNA"/>
</dbReference>
<gene>
    <name evidence="1" type="ORF">R3P38DRAFT_1881849</name>
</gene>
<sequence length="321" mass="35956">MNSIRNKVDKIVKRFSRMPAPVAVQPIPQREEPITGGPFLPPELERYIFELVAANDTVGSSWSQQHVGDTVLVLPRVCRRVQCWIEPMIYTRIPLMQPVMDGDRAAKFLATIDARPASFFATHVRVLYIGRRITLSAVQRILSVCTGVVDFACHYSYLSLSHLLAPLPLQRLCLSEFAPPSTPLPPWAASLTHLGLTEKIPADPENAFAALPALTHLAVDYEALPKQGEPGFGAALTRLFTACGFKLQVFVMMTGAKTDYRWAYQRLREDAFGDPRLYVHLRPIADATWDAWSRHVPDVFERAEVDVARRIEQAHAKTTVS</sequence>
<proteinExistence type="predicted"/>
<organism evidence="1 2">
    <name type="scientific">Favolaschia claudopus</name>
    <dbReference type="NCBI Taxonomy" id="2862362"/>
    <lineage>
        <taxon>Eukaryota</taxon>
        <taxon>Fungi</taxon>
        <taxon>Dikarya</taxon>
        <taxon>Basidiomycota</taxon>
        <taxon>Agaricomycotina</taxon>
        <taxon>Agaricomycetes</taxon>
        <taxon>Agaricomycetidae</taxon>
        <taxon>Agaricales</taxon>
        <taxon>Marasmiineae</taxon>
        <taxon>Mycenaceae</taxon>
        <taxon>Favolaschia</taxon>
    </lineage>
</organism>
<reference evidence="1 2" key="1">
    <citation type="journal article" date="2024" name="J Genomics">
        <title>Draft genome sequencing and assembly of Favolaschia claudopus CIRM-BRFM 2984 isolated from oak limbs.</title>
        <authorList>
            <person name="Navarro D."/>
            <person name="Drula E."/>
            <person name="Chaduli D."/>
            <person name="Cazenave R."/>
            <person name="Ahrendt S."/>
            <person name="Wang J."/>
            <person name="Lipzen A."/>
            <person name="Daum C."/>
            <person name="Barry K."/>
            <person name="Grigoriev I.V."/>
            <person name="Favel A."/>
            <person name="Rosso M.N."/>
            <person name="Martin F."/>
        </authorList>
    </citation>
    <scope>NUCLEOTIDE SEQUENCE [LARGE SCALE GENOMIC DNA]</scope>
    <source>
        <strain evidence="1 2">CIRM-BRFM 2984</strain>
    </source>
</reference>
<accession>A0AAW0D9I6</accession>
<keyword evidence="2" id="KW-1185">Reference proteome</keyword>
<dbReference type="Proteomes" id="UP001362999">
    <property type="component" value="Unassembled WGS sequence"/>
</dbReference>
<dbReference type="AlphaFoldDB" id="A0AAW0D9I6"/>